<keyword evidence="3" id="KW-1185">Reference proteome</keyword>
<name>A0A444XSE6_ARAHY</name>
<comment type="caution">
    <text evidence="2">The sequence shown here is derived from an EMBL/GenBank/DDBJ whole genome shotgun (WGS) entry which is preliminary data.</text>
</comment>
<proteinExistence type="predicted"/>
<keyword evidence="1" id="KW-0472">Membrane</keyword>
<reference evidence="2 3" key="1">
    <citation type="submission" date="2019-01" db="EMBL/GenBank/DDBJ databases">
        <title>Sequencing of cultivated peanut Arachis hypogaea provides insights into genome evolution and oil improvement.</title>
        <authorList>
            <person name="Chen X."/>
        </authorList>
    </citation>
    <scope>NUCLEOTIDE SEQUENCE [LARGE SCALE GENOMIC DNA]</scope>
    <source>
        <strain evidence="3">cv. Fuhuasheng</strain>
        <tissue evidence="2">Leaves</tissue>
    </source>
</reference>
<evidence type="ECO:0000313" key="3">
    <source>
        <dbReference type="Proteomes" id="UP000289738"/>
    </source>
</evidence>
<evidence type="ECO:0000256" key="1">
    <source>
        <dbReference type="SAM" id="Phobius"/>
    </source>
</evidence>
<organism evidence="2 3">
    <name type="scientific">Arachis hypogaea</name>
    <name type="common">Peanut</name>
    <dbReference type="NCBI Taxonomy" id="3818"/>
    <lineage>
        <taxon>Eukaryota</taxon>
        <taxon>Viridiplantae</taxon>
        <taxon>Streptophyta</taxon>
        <taxon>Embryophyta</taxon>
        <taxon>Tracheophyta</taxon>
        <taxon>Spermatophyta</taxon>
        <taxon>Magnoliopsida</taxon>
        <taxon>eudicotyledons</taxon>
        <taxon>Gunneridae</taxon>
        <taxon>Pentapetalae</taxon>
        <taxon>rosids</taxon>
        <taxon>fabids</taxon>
        <taxon>Fabales</taxon>
        <taxon>Fabaceae</taxon>
        <taxon>Papilionoideae</taxon>
        <taxon>50 kb inversion clade</taxon>
        <taxon>dalbergioids sensu lato</taxon>
        <taxon>Dalbergieae</taxon>
        <taxon>Pterocarpus clade</taxon>
        <taxon>Arachis</taxon>
    </lineage>
</organism>
<dbReference type="PANTHER" id="PTHR47718:SF13">
    <property type="entry name" value="OS09G0290500 PROTEIN"/>
    <property type="match status" value="1"/>
</dbReference>
<dbReference type="EMBL" id="SDMP01000019">
    <property type="protein sequence ID" value="RYQ92678.1"/>
    <property type="molecule type" value="Genomic_DNA"/>
</dbReference>
<protein>
    <submittedName>
        <fullName evidence="2">Uncharacterized protein</fullName>
    </submittedName>
</protein>
<keyword evidence="1" id="KW-0812">Transmembrane</keyword>
<keyword evidence="1" id="KW-1133">Transmembrane helix</keyword>
<dbReference type="Proteomes" id="UP000289738">
    <property type="component" value="Chromosome B09"/>
</dbReference>
<accession>A0A444XSE6</accession>
<gene>
    <name evidence="2" type="ORF">Ahy_B09g098886</name>
</gene>
<evidence type="ECO:0000313" key="2">
    <source>
        <dbReference type="EMBL" id="RYQ92678.1"/>
    </source>
</evidence>
<feature type="transmembrane region" description="Helical" evidence="1">
    <location>
        <begin position="191"/>
        <end position="212"/>
    </location>
</feature>
<dbReference type="AlphaFoldDB" id="A0A444XSE6"/>
<sequence>MLKTNPSAGITCPARIDVHTLKDVDLWTISKVVLNHSHPCCLDRAEMLKQHRELSMFVRRTIKTNEEAGIRPSKTYNHSHRELSFIEKDVRNYITQELRNVSEQDDVKEFGKYLLRMKEKNQNFFSSSTSKVITPSNMHSGLTQEAGRHASISEMSFYSTPHTTQTGIRFTQIQSLRSPDPQILVHHIVRVSIYAGTIWFLVLLWACSFVGVNHHGHSTLLGCVLMKNEDIQSFKWLFEC</sequence>
<dbReference type="PANTHER" id="PTHR47718">
    <property type="entry name" value="OS01G0519700 PROTEIN"/>
    <property type="match status" value="1"/>
</dbReference>